<dbReference type="Gene3D" id="3.40.50.2000">
    <property type="entry name" value="Glycogen Phosphorylase B"/>
    <property type="match status" value="2"/>
</dbReference>
<proteinExistence type="predicted"/>
<keyword evidence="2 4" id="KW-0808">Transferase</keyword>
<dbReference type="Pfam" id="PF13692">
    <property type="entry name" value="Glyco_trans_1_4"/>
    <property type="match status" value="1"/>
</dbReference>
<evidence type="ECO:0000313" key="5">
    <source>
        <dbReference type="Proteomes" id="UP001575652"/>
    </source>
</evidence>
<dbReference type="GO" id="GO:0016757">
    <property type="term" value="F:glycosyltransferase activity"/>
    <property type="evidence" value="ECO:0007669"/>
    <property type="project" value="UniProtKB-KW"/>
</dbReference>
<evidence type="ECO:0000256" key="2">
    <source>
        <dbReference type="ARBA" id="ARBA00022679"/>
    </source>
</evidence>
<protein>
    <submittedName>
        <fullName evidence="4">Glycosyltransferase family 4 protein</fullName>
        <ecNumber evidence="4">2.4.-.-</ecNumber>
    </submittedName>
</protein>
<dbReference type="InterPro" id="IPR050194">
    <property type="entry name" value="Glycosyltransferase_grp1"/>
</dbReference>
<dbReference type="CDD" id="cd03801">
    <property type="entry name" value="GT4_PimA-like"/>
    <property type="match status" value="1"/>
</dbReference>
<dbReference type="RefSeq" id="WP_373971388.1">
    <property type="nucleotide sequence ID" value="NZ_JBHDLJ010000004.1"/>
</dbReference>
<gene>
    <name evidence="4" type="ORF">ACETWP_06395</name>
</gene>
<evidence type="ECO:0000259" key="3">
    <source>
        <dbReference type="Pfam" id="PF13439"/>
    </source>
</evidence>
<dbReference type="PANTHER" id="PTHR45947:SF13">
    <property type="entry name" value="TRANSFERASE"/>
    <property type="match status" value="1"/>
</dbReference>
<dbReference type="SUPFAM" id="SSF53756">
    <property type="entry name" value="UDP-Glycosyltransferase/glycogen phosphorylase"/>
    <property type="match status" value="1"/>
</dbReference>
<feature type="domain" description="Glycosyltransferase subfamily 4-like N-terminal" evidence="3">
    <location>
        <begin position="15"/>
        <end position="206"/>
    </location>
</feature>
<dbReference type="PANTHER" id="PTHR45947">
    <property type="entry name" value="SULFOQUINOVOSYL TRANSFERASE SQD2"/>
    <property type="match status" value="1"/>
</dbReference>
<keyword evidence="5" id="KW-1185">Reference proteome</keyword>
<keyword evidence="1 4" id="KW-0328">Glycosyltransferase</keyword>
<dbReference type="EMBL" id="JBHDLJ010000004">
    <property type="protein sequence ID" value="MFB0834215.1"/>
    <property type="molecule type" value="Genomic_DNA"/>
</dbReference>
<dbReference type="Pfam" id="PF13439">
    <property type="entry name" value="Glyco_transf_4"/>
    <property type="match status" value="1"/>
</dbReference>
<dbReference type="InterPro" id="IPR028098">
    <property type="entry name" value="Glyco_trans_4-like_N"/>
</dbReference>
<sequence>MRVALMCDYSLEYLGGAQTAFIQQARVLADAGHRVTVIAPRPTTSVPELETHERIELAPIDFPLIVPSVGLPLIRNTAAVVRQVGEVLRRTESQLLHCHSEFGLVRAGFTAARRAGLPVVLTVHTFFWQAVGPFQRPKAAMVRACYRWLTRSGMTNARLGQRPVDAALRNMTLTTARLADAVVSPSAHQAAHLRAAGLVDVAVIPNTFRIAERPAPLPPQTGDAPLRLAWIGRCVEEKRLLPFIEAIRLAAKDLGPGRLSVAVIGDGRQLAAARSAAAALPEVEFVGRVGNERVRRLISSSHLTCLTSHGFDNQPMTVVESILLGRGVLYVDPELREGLVSCGVLADAPDPAAMARAIVAIANDPEIARDLTDAAAEAAREFLPATFAGSSTELYGRLIAGLPVRARRA</sequence>
<organism evidence="4 5">
    <name type="scientific">Arthrobacter halodurans</name>
    <dbReference type="NCBI Taxonomy" id="516699"/>
    <lineage>
        <taxon>Bacteria</taxon>
        <taxon>Bacillati</taxon>
        <taxon>Actinomycetota</taxon>
        <taxon>Actinomycetes</taxon>
        <taxon>Micrococcales</taxon>
        <taxon>Micrococcaceae</taxon>
        <taxon>Arthrobacter</taxon>
    </lineage>
</organism>
<name>A0ABV4UKS1_9MICC</name>
<reference evidence="4 5" key="1">
    <citation type="submission" date="2024-09" db="EMBL/GenBank/DDBJ databases">
        <authorList>
            <person name="Salinas-Garcia M.A."/>
            <person name="Prieme A."/>
        </authorList>
    </citation>
    <scope>NUCLEOTIDE SEQUENCE [LARGE SCALE GENOMIC DNA]</scope>
    <source>
        <strain evidence="4 5">DSM 21081</strain>
    </source>
</reference>
<evidence type="ECO:0000313" key="4">
    <source>
        <dbReference type="EMBL" id="MFB0834215.1"/>
    </source>
</evidence>
<dbReference type="EC" id="2.4.-.-" evidence="4"/>
<comment type="caution">
    <text evidence="4">The sequence shown here is derived from an EMBL/GenBank/DDBJ whole genome shotgun (WGS) entry which is preliminary data.</text>
</comment>
<evidence type="ECO:0000256" key="1">
    <source>
        <dbReference type="ARBA" id="ARBA00022676"/>
    </source>
</evidence>
<dbReference type="Proteomes" id="UP001575652">
    <property type="component" value="Unassembled WGS sequence"/>
</dbReference>
<accession>A0ABV4UKS1</accession>